<evidence type="ECO:0000313" key="2">
    <source>
        <dbReference type="EMBL" id="MDC8012056.1"/>
    </source>
</evidence>
<dbReference type="RefSeq" id="WP_263543317.1">
    <property type="nucleotide sequence ID" value="NZ_JAOVZO020000003.1"/>
</dbReference>
<accession>A0A9X4BGW2</accession>
<dbReference type="Proteomes" id="UP001139971">
    <property type="component" value="Unassembled WGS sequence"/>
</dbReference>
<dbReference type="AlphaFoldDB" id="A0A9X4BGW2"/>
<organism evidence="2 3">
    <name type="scientific">Tahibacter soli</name>
    <dbReference type="NCBI Taxonomy" id="2983605"/>
    <lineage>
        <taxon>Bacteria</taxon>
        <taxon>Pseudomonadati</taxon>
        <taxon>Pseudomonadota</taxon>
        <taxon>Gammaproteobacteria</taxon>
        <taxon>Lysobacterales</taxon>
        <taxon>Rhodanobacteraceae</taxon>
        <taxon>Tahibacter</taxon>
    </lineage>
</organism>
<feature type="chain" id="PRO_5040719235" evidence="1">
    <location>
        <begin position="21"/>
        <end position="229"/>
    </location>
</feature>
<dbReference type="Pfam" id="PF11306">
    <property type="entry name" value="DUF3108"/>
    <property type="match status" value="1"/>
</dbReference>
<gene>
    <name evidence="2" type="ORF">OD750_005800</name>
</gene>
<evidence type="ECO:0000256" key="1">
    <source>
        <dbReference type="SAM" id="SignalP"/>
    </source>
</evidence>
<reference evidence="2" key="1">
    <citation type="submission" date="2023-02" db="EMBL/GenBank/DDBJ databases">
        <title>Tahibacter soli sp. nov. isolated from soil.</title>
        <authorList>
            <person name="Baek J.H."/>
            <person name="Lee J.K."/>
            <person name="Choi D.G."/>
            <person name="Jeon C.O."/>
        </authorList>
    </citation>
    <scope>NUCLEOTIDE SEQUENCE</scope>
    <source>
        <strain evidence="2">BL</strain>
    </source>
</reference>
<comment type="caution">
    <text evidence="2">The sequence shown here is derived from an EMBL/GenBank/DDBJ whole genome shotgun (WGS) entry which is preliminary data.</text>
</comment>
<feature type="signal peptide" evidence="1">
    <location>
        <begin position="1"/>
        <end position="20"/>
    </location>
</feature>
<dbReference type="EMBL" id="JAOVZO020000003">
    <property type="protein sequence ID" value="MDC8012056.1"/>
    <property type="molecule type" value="Genomic_DNA"/>
</dbReference>
<keyword evidence="1" id="KW-0732">Signal</keyword>
<evidence type="ECO:0000313" key="3">
    <source>
        <dbReference type="Proteomes" id="UP001139971"/>
    </source>
</evidence>
<keyword evidence="3" id="KW-1185">Reference proteome</keyword>
<name>A0A9X4BGW2_9GAMM</name>
<sequence>MRLDRYALLLAALLPLAAHAAPKPFAATYNVIRNGKPVGETTMTLSDRGDGTWTLTSQTKGTAGMARMLGLDVKEESNFRWKDGKPEGVAYDFKQDATFKSKQRHTDFDWKAGEVRVVDNKEQFRYPIRPGTMDRHAVGVALVQALAGEAKETTLIVATKDHLEDQRFTVAANENVKVPAGSYAARRIDRVDVANKGRSWISADVPAPVKIEQVQGDGGTIVMELVSIR</sequence>
<protein>
    <submittedName>
        <fullName evidence="2">DUF3108 domain-containing protein</fullName>
    </submittedName>
</protein>
<dbReference type="InterPro" id="IPR021457">
    <property type="entry name" value="DUF3108"/>
</dbReference>
<proteinExistence type="predicted"/>